<dbReference type="Pfam" id="PF13435">
    <property type="entry name" value="Cytochrome_C554"/>
    <property type="match status" value="1"/>
</dbReference>
<dbReference type="KEGG" id="sdyn:Mal52_00680"/>
<dbReference type="AlphaFoldDB" id="A0A517ZGK6"/>
<dbReference type="InterPro" id="IPR051829">
    <property type="entry name" value="Multiheme_Cytochr_ET"/>
</dbReference>
<evidence type="ECO:0000256" key="3">
    <source>
        <dbReference type="SAM" id="Phobius"/>
    </source>
</evidence>
<proteinExistence type="predicted"/>
<keyword evidence="1" id="KW-0732">Signal</keyword>
<dbReference type="PROSITE" id="PS50005">
    <property type="entry name" value="TPR"/>
    <property type="match status" value="1"/>
</dbReference>
<evidence type="ECO:0000256" key="2">
    <source>
        <dbReference type="PROSITE-ProRule" id="PRU00339"/>
    </source>
</evidence>
<dbReference type="SUPFAM" id="SSF48695">
    <property type="entry name" value="Multiheme cytochromes"/>
    <property type="match status" value="1"/>
</dbReference>
<keyword evidence="3" id="KW-1133">Transmembrane helix</keyword>
<evidence type="ECO:0000313" key="6">
    <source>
        <dbReference type="Proteomes" id="UP000319383"/>
    </source>
</evidence>
<gene>
    <name evidence="5" type="ORF">Mal52_00680</name>
</gene>
<feature type="repeat" description="TPR" evidence="2">
    <location>
        <begin position="851"/>
        <end position="884"/>
    </location>
</feature>
<dbReference type="PANTHER" id="PTHR35038:SF8">
    <property type="entry name" value="C-TYPE POLYHEME CYTOCHROME OMCC"/>
    <property type="match status" value="1"/>
</dbReference>
<dbReference type="InterPro" id="IPR011990">
    <property type="entry name" value="TPR-like_helical_dom_sf"/>
</dbReference>
<dbReference type="EMBL" id="CP036276">
    <property type="protein sequence ID" value="QDU41615.1"/>
    <property type="molecule type" value="Genomic_DNA"/>
</dbReference>
<organism evidence="5 6">
    <name type="scientific">Symmachiella dynata</name>
    <dbReference type="NCBI Taxonomy" id="2527995"/>
    <lineage>
        <taxon>Bacteria</taxon>
        <taxon>Pseudomonadati</taxon>
        <taxon>Planctomycetota</taxon>
        <taxon>Planctomycetia</taxon>
        <taxon>Planctomycetales</taxon>
        <taxon>Planctomycetaceae</taxon>
        <taxon>Symmachiella</taxon>
    </lineage>
</organism>
<reference evidence="5 6" key="1">
    <citation type="submission" date="2019-02" db="EMBL/GenBank/DDBJ databases">
        <title>Deep-cultivation of Planctomycetes and their phenomic and genomic characterization uncovers novel biology.</title>
        <authorList>
            <person name="Wiegand S."/>
            <person name="Jogler M."/>
            <person name="Boedeker C."/>
            <person name="Pinto D."/>
            <person name="Vollmers J."/>
            <person name="Rivas-Marin E."/>
            <person name="Kohn T."/>
            <person name="Peeters S.H."/>
            <person name="Heuer A."/>
            <person name="Rast P."/>
            <person name="Oberbeckmann S."/>
            <person name="Bunk B."/>
            <person name="Jeske O."/>
            <person name="Meyerdierks A."/>
            <person name="Storesund J.E."/>
            <person name="Kallscheuer N."/>
            <person name="Luecker S."/>
            <person name="Lage O.M."/>
            <person name="Pohl T."/>
            <person name="Merkel B.J."/>
            <person name="Hornburger P."/>
            <person name="Mueller R.-W."/>
            <person name="Bruemmer F."/>
            <person name="Labrenz M."/>
            <person name="Spormann A.M."/>
            <person name="Op den Camp H."/>
            <person name="Overmann J."/>
            <person name="Amann R."/>
            <person name="Jetten M.S.M."/>
            <person name="Mascher T."/>
            <person name="Medema M.H."/>
            <person name="Devos D.P."/>
            <person name="Kaster A.-K."/>
            <person name="Ovreas L."/>
            <person name="Rohde M."/>
            <person name="Galperin M.Y."/>
            <person name="Jogler C."/>
        </authorList>
    </citation>
    <scope>NUCLEOTIDE SEQUENCE [LARGE SCALE GENOMIC DNA]</scope>
    <source>
        <strain evidence="5 6">Mal52</strain>
    </source>
</reference>
<accession>A0A517ZGK6</accession>
<dbReference type="InterPro" id="IPR019734">
    <property type="entry name" value="TPR_rpt"/>
</dbReference>
<evidence type="ECO:0000256" key="1">
    <source>
        <dbReference type="ARBA" id="ARBA00022729"/>
    </source>
</evidence>
<evidence type="ECO:0000259" key="4">
    <source>
        <dbReference type="Pfam" id="PF13435"/>
    </source>
</evidence>
<dbReference type="RefSeq" id="WP_145373633.1">
    <property type="nucleotide sequence ID" value="NZ_CP036276.1"/>
</dbReference>
<feature type="transmembrane region" description="Helical" evidence="3">
    <location>
        <begin position="56"/>
        <end position="84"/>
    </location>
</feature>
<feature type="transmembrane region" description="Helical" evidence="3">
    <location>
        <begin position="161"/>
        <end position="180"/>
    </location>
</feature>
<name>A0A517ZGK6_9PLAN</name>
<feature type="transmembrane region" description="Helical" evidence="3">
    <location>
        <begin position="128"/>
        <end position="149"/>
    </location>
</feature>
<dbReference type="PANTHER" id="PTHR35038">
    <property type="entry name" value="DISSIMILATORY SULFITE REDUCTASE SIRA"/>
    <property type="match status" value="1"/>
</dbReference>
<keyword evidence="6" id="KW-1185">Reference proteome</keyword>
<dbReference type="SUPFAM" id="SSF48452">
    <property type="entry name" value="TPR-like"/>
    <property type="match status" value="1"/>
</dbReference>
<dbReference type="InterPro" id="IPR023155">
    <property type="entry name" value="Cyt_c-552/4"/>
</dbReference>
<feature type="domain" description="Cytochrome c-552/4" evidence="4">
    <location>
        <begin position="223"/>
        <end position="310"/>
    </location>
</feature>
<feature type="transmembrane region" description="Helical" evidence="3">
    <location>
        <begin position="21"/>
        <end position="44"/>
    </location>
</feature>
<evidence type="ECO:0000313" key="5">
    <source>
        <dbReference type="EMBL" id="QDU41615.1"/>
    </source>
</evidence>
<protein>
    <recommendedName>
        <fullName evidence="4">Cytochrome c-552/4 domain-containing protein</fullName>
    </recommendedName>
</protein>
<keyword evidence="3" id="KW-0472">Membrane</keyword>
<keyword evidence="2" id="KW-0802">TPR repeat</keyword>
<keyword evidence="3" id="KW-0812">Transmembrane</keyword>
<dbReference type="Gene3D" id="1.10.1130.10">
    <property type="entry name" value="Flavocytochrome C3, Chain A"/>
    <property type="match status" value="1"/>
</dbReference>
<dbReference type="Gene3D" id="1.25.40.10">
    <property type="entry name" value="Tetratricopeptide repeat domain"/>
    <property type="match status" value="1"/>
</dbReference>
<dbReference type="Proteomes" id="UP000319383">
    <property type="component" value="Chromosome"/>
</dbReference>
<feature type="transmembrane region" description="Helical" evidence="3">
    <location>
        <begin position="96"/>
        <end position="116"/>
    </location>
</feature>
<sequence>MTSNRSQSDDGAQVAKSPPLTALWCAVAVVVAALGIYLAGVAAMSAFTGIATDNFFWLWSFLAHIVLGAVFTVGVLVIAVRRCLRGYRERDWRMKSVWAVVGVLILFVFVSGAALFRDGRELQIAKSVWRPILYATHVVVPVLLLGLVLGFRRLIFGQRRWGVIPFVGATTLGVAGLAFLHGQAPTTEVSVAPENDKLSYYPALARTASGDPIPATALMRDAECKTCHADVHADWQQSAHHFSSFNNPVYLAAALETRADAIKKYGNDQSFNFCAGCHDPVPLFSNSLDAAFDDPQNPVAQAGLTCTACHAITEVAHGATTTTRGNADYTIAQPRQYPLAGSDNEVLSWLHRQLLLTKPAMHKQTFLKPVHKTPEFCGTCHKVHLPEKLNDYKFVRGQNHYDSFVQSGVSGYGARSFYYPSHAAENCATCHMPSRESDDLGATDSRIRNHLFPAANTGLPALRGAEDVVELHRNVLEGALRVDLFGIREAGRIDGPLHAPLRPELPELKPGATYLLEAVIRNLLVGHHFTQGTADSNQIWLDIRVTDGAGKVIGRSGALDEDRRVDPWAHFINAFVVDRQGNRISRRNAQDIFVPLYNHQIPPGAAQTVHYRFTLPEDVTGPVTVDVRLRYRKFDRELMDFVSRDLQRPELAQFDLPIVDIAEDQVEFAIEDSPAEIVNLPVDIPVWQRWNNFGIGLLLNGQAELRQAESAFRAVQPLDFGQGSVNLVRVLLKEGRLAEAAELLAGLDSRDDASVNWWTLAWLNGVLQHRLGNLEAAEAHLRRILETKDAELAERGFDFSRDYVVLNQLGEVLFDRARLCRAPSEAKERERFLRAAADIFQRTLQLDTENVVAHHNLSQLYKELGDDESALAYWHNHLRYKPDDSARGEAIRAAREKYPAANHAAGDVVIYDLQRPGGPGRDAE</sequence>
<dbReference type="InterPro" id="IPR036280">
    <property type="entry name" value="Multihaem_cyt_sf"/>
</dbReference>